<dbReference type="EMBL" id="JARK01000379">
    <property type="protein sequence ID" value="EYC37574.1"/>
    <property type="molecule type" value="Genomic_DNA"/>
</dbReference>
<protein>
    <submittedName>
        <fullName evidence="1">Uncharacterized protein</fullName>
    </submittedName>
</protein>
<dbReference type="STRING" id="53326.A0A016WCP1"/>
<accession>A0A016WCP1</accession>
<sequence>MCATRNRTLLMDDTLAKESGAVCNSRPLTYVNEQKDFIPLRPIDFIRPTACLSSPRLLNEDDEWKPQYTTRNNLIKDWRFGLKLL</sequence>
<dbReference type="AlphaFoldDB" id="A0A016WCP1"/>
<evidence type="ECO:0000313" key="2">
    <source>
        <dbReference type="Proteomes" id="UP000024635"/>
    </source>
</evidence>
<proteinExistence type="predicted"/>
<reference evidence="2" key="1">
    <citation type="journal article" date="2015" name="Nat. Genet.">
        <title>The genome and transcriptome of the zoonotic hookworm Ancylostoma ceylanicum identify infection-specific gene families.</title>
        <authorList>
            <person name="Schwarz E.M."/>
            <person name="Hu Y."/>
            <person name="Antoshechkin I."/>
            <person name="Miller M.M."/>
            <person name="Sternberg P.W."/>
            <person name="Aroian R.V."/>
        </authorList>
    </citation>
    <scope>NUCLEOTIDE SEQUENCE</scope>
    <source>
        <strain evidence="2">HY135</strain>
    </source>
</reference>
<organism evidence="1 2">
    <name type="scientific">Ancylostoma ceylanicum</name>
    <dbReference type="NCBI Taxonomy" id="53326"/>
    <lineage>
        <taxon>Eukaryota</taxon>
        <taxon>Metazoa</taxon>
        <taxon>Ecdysozoa</taxon>
        <taxon>Nematoda</taxon>
        <taxon>Chromadorea</taxon>
        <taxon>Rhabditida</taxon>
        <taxon>Rhabditina</taxon>
        <taxon>Rhabditomorpha</taxon>
        <taxon>Strongyloidea</taxon>
        <taxon>Ancylostomatidae</taxon>
        <taxon>Ancylostomatinae</taxon>
        <taxon>Ancylostoma</taxon>
    </lineage>
</organism>
<name>A0A016WCP1_9BILA</name>
<evidence type="ECO:0000313" key="1">
    <source>
        <dbReference type="EMBL" id="EYC37574.1"/>
    </source>
</evidence>
<dbReference type="OrthoDB" id="5870116at2759"/>
<comment type="caution">
    <text evidence="1">The sequence shown here is derived from an EMBL/GenBank/DDBJ whole genome shotgun (WGS) entry which is preliminary data.</text>
</comment>
<dbReference type="Proteomes" id="UP000024635">
    <property type="component" value="Unassembled WGS sequence"/>
</dbReference>
<gene>
    <name evidence="1" type="primary">Acey_s0779.g2289</name>
    <name evidence="1" type="ORF">Y032_0779g2289</name>
</gene>
<keyword evidence="2" id="KW-1185">Reference proteome</keyword>